<evidence type="ECO:0000313" key="4">
    <source>
        <dbReference type="EMBL" id="EUD64806.1"/>
    </source>
</evidence>
<evidence type="ECO:0000256" key="3">
    <source>
        <dbReference type="SAM" id="SignalP"/>
    </source>
</evidence>
<feature type="compositionally biased region" description="Basic and acidic residues" evidence="2">
    <location>
        <begin position="47"/>
        <end position="63"/>
    </location>
</feature>
<feature type="region of interest" description="Disordered" evidence="2">
    <location>
        <begin position="523"/>
        <end position="542"/>
    </location>
</feature>
<accession>W7AHR3</accession>
<sequence>MKRRLRSIIIILIQLCIRDNGVLSKEVVSVANSAIQESCTTMHTQPKHQENTDIKENNQESRKPNVGKELYQNSDDSRHIPKTQGQGGYCIGNNEGHTDSSEAARISSDIATHLREIQHIRRIKQAIEVMEDRDTRIEKAVERCEEVAEQAMNKAIHYWKIAGDADRTASIPEISKIRDMIRVHVKQATNEARKQESITKVAAIIASDILAFYKAMRTAKWAYKLAEITNNRIIQLCVKYKRNRKPIPRNLVNKRNLPQGVGITPGRARSRSSTKPETAPKGEWKRLLRETKSGLEKLKVLLLYEADEWNGLKKPLPEIYLGKEEGKRLLSLKDTVKKAETQALEYTAQAAYLLAEEATIEAEMKREEGERLTRDIEASEADEEKKAIARAAVRDIKNGVEACNDLLDDARGALEETGKLEELEGKREQCSRTIRDAELALAAKEKAVFELLRIKGQEFLEPQHISLEGERERIMQDDRVVEEIEEKDTEQKAVLSPHTALRCDQGQQQEALEEVDENLIENMRGPEKQEYDKDMNEGVEKSQKWDLMREEVYDLIHETL</sequence>
<feature type="region of interest" description="Disordered" evidence="2">
    <location>
        <begin position="250"/>
        <end position="282"/>
    </location>
</feature>
<evidence type="ECO:0000313" key="5">
    <source>
        <dbReference type="Proteomes" id="UP000030640"/>
    </source>
</evidence>
<keyword evidence="5" id="KW-1185">Reference proteome</keyword>
<feature type="signal peptide" evidence="3">
    <location>
        <begin position="1"/>
        <end position="24"/>
    </location>
</feature>
<feature type="compositionally biased region" description="Basic and acidic residues" evidence="2">
    <location>
        <begin position="524"/>
        <end position="542"/>
    </location>
</feature>
<dbReference type="VEuPathDB" id="PlasmoDB:C922_04846"/>
<protein>
    <submittedName>
        <fullName evidence="4">Uncharacterized protein</fullName>
    </submittedName>
</protein>
<dbReference type="RefSeq" id="XP_008818642.1">
    <property type="nucleotide sequence ID" value="XM_008820420.1"/>
</dbReference>
<keyword evidence="1" id="KW-0175">Coiled coil</keyword>
<name>W7AHR3_9APIC</name>
<feature type="chain" id="PRO_5004890599" evidence="3">
    <location>
        <begin position="25"/>
        <end position="560"/>
    </location>
</feature>
<dbReference type="Proteomes" id="UP000030640">
    <property type="component" value="Unassembled WGS sequence"/>
</dbReference>
<dbReference type="AlphaFoldDB" id="W7AHR3"/>
<keyword evidence="3" id="KW-0732">Signal</keyword>
<organism evidence="4 5">
    <name type="scientific">Plasmodium inui San Antonio 1</name>
    <dbReference type="NCBI Taxonomy" id="1237626"/>
    <lineage>
        <taxon>Eukaryota</taxon>
        <taxon>Sar</taxon>
        <taxon>Alveolata</taxon>
        <taxon>Apicomplexa</taxon>
        <taxon>Aconoidasida</taxon>
        <taxon>Haemosporida</taxon>
        <taxon>Plasmodiidae</taxon>
        <taxon>Plasmodium</taxon>
        <taxon>Plasmodium (Plasmodium)</taxon>
    </lineage>
</organism>
<evidence type="ECO:0000256" key="2">
    <source>
        <dbReference type="SAM" id="MobiDB-lite"/>
    </source>
</evidence>
<feature type="coiled-coil region" evidence="1">
    <location>
        <begin position="329"/>
        <end position="382"/>
    </location>
</feature>
<dbReference type="GeneID" id="20040120"/>
<reference evidence="4 5" key="1">
    <citation type="submission" date="2013-02" db="EMBL/GenBank/DDBJ databases">
        <title>The Genome Sequence of Plasmodium inui San Antonio 1.</title>
        <authorList>
            <consortium name="The Broad Institute Genome Sequencing Platform"/>
            <consortium name="The Broad Institute Genome Sequencing Center for Infectious Disease"/>
            <person name="Neafsey D."/>
            <person name="Cheeseman I."/>
            <person name="Volkman S."/>
            <person name="Adams J."/>
            <person name="Walker B."/>
            <person name="Young S.K."/>
            <person name="Zeng Q."/>
            <person name="Gargeya S."/>
            <person name="Fitzgerald M."/>
            <person name="Haas B."/>
            <person name="Abouelleil A."/>
            <person name="Alvarado L."/>
            <person name="Arachchi H.M."/>
            <person name="Berlin A.M."/>
            <person name="Chapman S.B."/>
            <person name="Dewar J."/>
            <person name="Goldberg J."/>
            <person name="Griggs A."/>
            <person name="Gujja S."/>
            <person name="Hansen M."/>
            <person name="Howarth C."/>
            <person name="Imamovic A."/>
            <person name="Larimer J."/>
            <person name="McCowan C."/>
            <person name="Murphy C."/>
            <person name="Neiman D."/>
            <person name="Pearson M."/>
            <person name="Priest M."/>
            <person name="Roberts A."/>
            <person name="Saif S."/>
            <person name="Shea T."/>
            <person name="Sisk P."/>
            <person name="Sykes S."/>
            <person name="Wortman J."/>
            <person name="Nusbaum C."/>
            <person name="Birren B."/>
        </authorList>
    </citation>
    <scope>NUCLEOTIDE SEQUENCE [LARGE SCALE GENOMIC DNA]</scope>
    <source>
        <strain evidence="4 5">San Antonio 1</strain>
    </source>
</reference>
<evidence type="ECO:0000256" key="1">
    <source>
        <dbReference type="SAM" id="Coils"/>
    </source>
</evidence>
<feature type="region of interest" description="Disordered" evidence="2">
    <location>
        <begin position="41"/>
        <end position="86"/>
    </location>
</feature>
<gene>
    <name evidence="4" type="ORF">C922_04846</name>
</gene>
<proteinExistence type="predicted"/>
<dbReference type="EMBL" id="KI965489">
    <property type="protein sequence ID" value="EUD64806.1"/>
    <property type="molecule type" value="Genomic_DNA"/>
</dbReference>